<proteinExistence type="predicted"/>
<reference evidence="1 2" key="1">
    <citation type="submission" date="2017-06" db="EMBL/GenBank/DDBJ databases">
        <authorList>
            <person name="Kim H.J."/>
            <person name="Triplett B.A."/>
        </authorList>
    </citation>
    <scope>NUCLEOTIDE SEQUENCE [LARGE SCALE GENOMIC DNA]</scope>
    <source>
        <strain evidence="1 2">CGMCC 4.1858</strain>
    </source>
</reference>
<sequence>MRWAPVNVTTVGILTVLMWDLMRAGAGRRPKVIVRGSRARIRAFPRFASSWRRRWSR</sequence>
<dbReference type="EMBL" id="FZOF01000027">
    <property type="protein sequence ID" value="SNT45705.1"/>
    <property type="molecule type" value="Genomic_DNA"/>
</dbReference>
<evidence type="ECO:0000313" key="1">
    <source>
        <dbReference type="EMBL" id="SNT45705.1"/>
    </source>
</evidence>
<dbReference type="Proteomes" id="UP000198280">
    <property type="component" value="Unassembled WGS sequence"/>
</dbReference>
<dbReference type="AlphaFoldDB" id="A0A239MSP6"/>
<protein>
    <submittedName>
        <fullName evidence="1">Uncharacterized protein</fullName>
    </submittedName>
</protein>
<keyword evidence="2" id="KW-1185">Reference proteome</keyword>
<evidence type="ECO:0000313" key="2">
    <source>
        <dbReference type="Proteomes" id="UP000198280"/>
    </source>
</evidence>
<gene>
    <name evidence="1" type="ORF">SAMN05216252_12726</name>
</gene>
<organism evidence="1 2">
    <name type="scientific">Actinacidiphila glaucinigra</name>
    <dbReference type="NCBI Taxonomy" id="235986"/>
    <lineage>
        <taxon>Bacteria</taxon>
        <taxon>Bacillati</taxon>
        <taxon>Actinomycetota</taxon>
        <taxon>Actinomycetes</taxon>
        <taxon>Kitasatosporales</taxon>
        <taxon>Streptomycetaceae</taxon>
        <taxon>Actinacidiphila</taxon>
    </lineage>
</organism>
<name>A0A239MSP6_9ACTN</name>
<accession>A0A239MSP6</accession>